<name>A0A0E9XE57_ANGAN</name>
<evidence type="ECO:0000313" key="1">
    <source>
        <dbReference type="EMBL" id="JAI01028.1"/>
    </source>
</evidence>
<reference evidence="1" key="2">
    <citation type="journal article" date="2015" name="Fish Shellfish Immunol.">
        <title>Early steps in the European eel (Anguilla anguilla)-Vibrio vulnificus interaction in the gills: Role of the RtxA13 toxin.</title>
        <authorList>
            <person name="Callol A."/>
            <person name="Pajuelo D."/>
            <person name="Ebbesson L."/>
            <person name="Teles M."/>
            <person name="MacKenzie S."/>
            <person name="Amaro C."/>
        </authorList>
    </citation>
    <scope>NUCLEOTIDE SEQUENCE</scope>
</reference>
<dbReference type="EMBL" id="GBXM01007550">
    <property type="protein sequence ID" value="JAI01028.1"/>
    <property type="molecule type" value="Transcribed_RNA"/>
</dbReference>
<dbReference type="AlphaFoldDB" id="A0A0E9XE57"/>
<accession>A0A0E9XE57</accession>
<organism evidence="1">
    <name type="scientific">Anguilla anguilla</name>
    <name type="common">European freshwater eel</name>
    <name type="synonym">Muraena anguilla</name>
    <dbReference type="NCBI Taxonomy" id="7936"/>
    <lineage>
        <taxon>Eukaryota</taxon>
        <taxon>Metazoa</taxon>
        <taxon>Chordata</taxon>
        <taxon>Craniata</taxon>
        <taxon>Vertebrata</taxon>
        <taxon>Euteleostomi</taxon>
        <taxon>Actinopterygii</taxon>
        <taxon>Neopterygii</taxon>
        <taxon>Teleostei</taxon>
        <taxon>Anguilliformes</taxon>
        <taxon>Anguillidae</taxon>
        <taxon>Anguilla</taxon>
    </lineage>
</organism>
<proteinExistence type="predicted"/>
<protein>
    <submittedName>
        <fullName evidence="1">Uncharacterized protein</fullName>
    </submittedName>
</protein>
<sequence length="53" mass="6302">MVTSPKRSVHPVVCTNYIYIFFVGPKKKLFKNKRNKNKYEGNYYEKGMLIKSI</sequence>
<reference evidence="1" key="1">
    <citation type="submission" date="2014-11" db="EMBL/GenBank/DDBJ databases">
        <authorList>
            <person name="Amaro Gonzalez C."/>
        </authorList>
    </citation>
    <scope>NUCLEOTIDE SEQUENCE</scope>
</reference>